<dbReference type="PROSITE" id="PS51319">
    <property type="entry name" value="TFIIS_N"/>
    <property type="match status" value="1"/>
</dbReference>
<dbReference type="InterPro" id="IPR017923">
    <property type="entry name" value="TFIIS_N"/>
</dbReference>
<evidence type="ECO:0000259" key="3">
    <source>
        <dbReference type="PROSITE" id="PS51319"/>
    </source>
</evidence>
<organism evidence="4 5">
    <name type="scientific">Arabidopsis thaliana</name>
    <name type="common">Mouse-ear cress</name>
    <dbReference type="NCBI Taxonomy" id="3702"/>
    <lineage>
        <taxon>Eukaryota</taxon>
        <taxon>Viridiplantae</taxon>
        <taxon>Streptophyta</taxon>
        <taxon>Embryophyta</taxon>
        <taxon>Tracheophyta</taxon>
        <taxon>Spermatophyta</taxon>
        <taxon>Magnoliopsida</taxon>
        <taxon>eudicotyledons</taxon>
        <taxon>Gunneridae</taxon>
        <taxon>Pentapetalae</taxon>
        <taxon>rosids</taxon>
        <taxon>malvids</taxon>
        <taxon>Brassicales</taxon>
        <taxon>Brassicaceae</taxon>
        <taxon>Camelineae</taxon>
        <taxon>Arabidopsis</taxon>
    </lineage>
</organism>
<feature type="compositionally biased region" description="Basic and acidic residues" evidence="2">
    <location>
        <begin position="76"/>
        <end position="85"/>
    </location>
</feature>
<proteinExistence type="predicted"/>
<reference evidence="5" key="1">
    <citation type="journal article" date="2016" name="Proc. Natl. Acad. Sci. U.S.A.">
        <title>Chromosome-level assembly of Arabidopsis thaliana Ler reveals the extent of translocation and inversion polymorphisms.</title>
        <authorList>
            <person name="Zapata L."/>
            <person name="Ding J."/>
            <person name="Willing E.M."/>
            <person name="Hartwig B."/>
            <person name="Bezdan D."/>
            <person name="Jiao W.B."/>
            <person name="Patel V."/>
            <person name="Velikkakam James G."/>
            <person name="Koornneef M."/>
            <person name="Ossowski S."/>
            <person name="Schneeberger K."/>
        </authorList>
    </citation>
    <scope>NUCLEOTIDE SEQUENCE [LARGE SCALE GENOMIC DNA]</scope>
    <source>
        <strain evidence="5">cv. Landsberg erecta</strain>
    </source>
</reference>
<dbReference type="GO" id="GO:0032784">
    <property type="term" value="P:regulation of DNA-templated transcription elongation"/>
    <property type="evidence" value="ECO:0007669"/>
    <property type="project" value="InterPro"/>
</dbReference>
<evidence type="ECO:0000256" key="2">
    <source>
        <dbReference type="SAM" id="MobiDB-lite"/>
    </source>
</evidence>
<dbReference type="Gene3D" id="1.20.930.10">
    <property type="entry name" value="Conserved domain common to transcription factors TFIIS, elongin A, CRSP70"/>
    <property type="match status" value="1"/>
</dbReference>
<dbReference type="InterPro" id="IPR035441">
    <property type="entry name" value="TFIIS/LEDGF_dom_sf"/>
</dbReference>
<dbReference type="PANTHER" id="PTHR47350">
    <property type="entry name" value="PROTEIN IWS1 HOMOLOG 1"/>
    <property type="match status" value="1"/>
</dbReference>
<dbReference type="GO" id="GO:0005634">
    <property type="term" value="C:nucleus"/>
    <property type="evidence" value="ECO:0007669"/>
    <property type="project" value="UniProtKB-SubCell"/>
</dbReference>
<comment type="caution">
    <text evidence="4">The sequence shown here is derived from an EMBL/GenBank/DDBJ whole genome shotgun (WGS) entry which is preliminary data.</text>
</comment>
<feature type="region of interest" description="Disordered" evidence="2">
    <location>
        <begin position="1"/>
        <end position="96"/>
    </location>
</feature>
<feature type="domain" description="TFIIS N-terminal" evidence="3">
    <location>
        <begin position="166"/>
        <end position="249"/>
    </location>
</feature>
<dbReference type="AlphaFoldDB" id="A0A178UXL2"/>
<dbReference type="GO" id="GO:0009742">
    <property type="term" value="P:brassinosteroid mediated signaling pathway"/>
    <property type="evidence" value="ECO:0007669"/>
    <property type="project" value="InterPro"/>
</dbReference>
<name>A0A178UXL2_ARATH</name>
<dbReference type="EMBL" id="LUHQ01000004">
    <property type="protein sequence ID" value="OAO98270.1"/>
    <property type="molecule type" value="Genomic_DNA"/>
</dbReference>
<dbReference type="Proteomes" id="UP000078284">
    <property type="component" value="Chromosome 4"/>
</dbReference>
<protein>
    <submittedName>
        <fullName evidence="4">IWS2</fullName>
    </submittedName>
</protein>
<gene>
    <name evidence="4" type="ordered locus">AXX17_At4g22360</name>
</gene>
<feature type="compositionally biased region" description="Acidic residues" evidence="2">
    <location>
        <begin position="46"/>
        <end position="63"/>
    </location>
</feature>
<dbReference type="ExpressionAtlas" id="A0A178UXL2">
    <property type="expression patterns" value="baseline and differential"/>
</dbReference>
<comment type="subcellular location">
    <subcellularLocation>
        <location evidence="1">Nucleus</location>
    </subcellularLocation>
</comment>
<accession>A0A178UXL2</accession>
<feature type="region of interest" description="Disordered" evidence="2">
    <location>
        <begin position="103"/>
        <end position="122"/>
    </location>
</feature>
<dbReference type="PANTHER" id="PTHR47350:SF5">
    <property type="entry name" value="PROTEIN IWS1 HOMOLOG 2"/>
    <property type="match status" value="1"/>
</dbReference>
<dbReference type="InterPro" id="IPR044204">
    <property type="entry name" value="IWS1/2"/>
</dbReference>
<dbReference type="Pfam" id="PF08711">
    <property type="entry name" value="Med26"/>
    <property type="match status" value="1"/>
</dbReference>
<feature type="compositionally biased region" description="Basic and acidic residues" evidence="2">
    <location>
        <begin position="17"/>
        <end position="31"/>
    </location>
</feature>
<evidence type="ECO:0000256" key="1">
    <source>
        <dbReference type="PROSITE-ProRule" id="PRU00649"/>
    </source>
</evidence>
<evidence type="ECO:0000313" key="5">
    <source>
        <dbReference type="Proteomes" id="UP000078284"/>
    </source>
</evidence>
<keyword evidence="1" id="KW-0539">Nucleus</keyword>
<sequence length="296" mass="34494">MSHEENMMQELDSSNDEWGKELEGENEESKFTGRRLVKKSISVPELVDEVEEDLDDFTEPADDFNDKVGKKRQRKKKDESGLEKTKKNKKQNSEEVQEMWDSITNDTNSQYGDKVVVKPPKKKDEDAEEIKKLFSLRKKKSKCDKTSMEIGMKPLQGEFLDHGVLNLLKNWLEPLPDGSLPNINIRSAVLMILNDFRIDLDQDSRREQLIKSGLGKVIMFLSKSDEETTPNRRLANDIINKWGRIIYNKSTRYDNMFTQEEIDEQRKILLRRQTKTAPKVSGTRARDFNTDIDLYE</sequence>
<evidence type="ECO:0000313" key="4">
    <source>
        <dbReference type="EMBL" id="OAO98270.1"/>
    </source>
</evidence>